<dbReference type="AlphaFoldDB" id="A0A9Q0N7F8"/>
<dbReference type="InterPro" id="IPR036919">
    <property type="entry name" value="Ribo_uL30_ferredoxin-like_sf"/>
</dbReference>
<dbReference type="GO" id="GO:0015031">
    <property type="term" value="P:protein transport"/>
    <property type="evidence" value="ECO:0007669"/>
    <property type="project" value="InterPro"/>
</dbReference>
<dbReference type="HAMAP" id="MF_01371_B">
    <property type="entry name" value="Ribosomal_uL30_B"/>
    <property type="match status" value="1"/>
</dbReference>
<evidence type="ECO:0000256" key="6">
    <source>
        <dbReference type="ARBA" id="ARBA00008080"/>
    </source>
</evidence>
<dbReference type="GO" id="GO:0005737">
    <property type="term" value="C:cytoplasm"/>
    <property type="evidence" value="ECO:0007669"/>
    <property type="project" value="UniProtKB-ARBA"/>
</dbReference>
<dbReference type="InterPro" id="IPR011260">
    <property type="entry name" value="RNAP_asu_C"/>
</dbReference>
<keyword evidence="9" id="KW-0808">Transferase</keyword>
<evidence type="ECO:0000256" key="9">
    <source>
        <dbReference type="ARBA" id="ARBA00022679"/>
    </source>
</evidence>
<dbReference type="HAMAP" id="MF_01341">
    <property type="entry name" value="Ribosomal_uL15"/>
    <property type="match status" value="1"/>
</dbReference>
<dbReference type="GO" id="GO:0000428">
    <property type="term" value="C:DNA-directed RNA polymerase complex"/>
    <property type="evidence" value="ECO:0007669"/>
    <property type="project" value="UniProtKB-KW"/>
</dbReference>
<dbReference type="InterPro" id="IPR036967">
    <property type="entry name" value="Ribosomal_uS11_sf"/>
</dbReference>
<dbReference type="Pfam" id="PF01000">
    <property type="entry name" value="RNA_pol_A_bac"/>
    <property type="match status" value="1"/>
</dbReference>
<reference evidence="26" key="1">
    <citation type="submission" date="2022-07" db="EMBL/GenBank/DDBJ databases">
        <authorList>
            <person name="Trinca V."/>
            <person name="Uliana J.V.C."/>
            <person name="Torres T.T."/>
            <person name="Ward R.J."/>
            <person name="Monesi N."/>
        </authorList>
    </citation>
    <scope>NUCLEOTIDE SEQUENCE</scope>
    <source>
        <strain evidence="26">HSMRA1968</strain>
        <tissue evidence="26">Whole embryos</tissue>
    </source>
</reference>
<dbReference type="Pfam" id="PF00416">
    <property type="entry name" value="Ribosomal_S13"/>
    <property type="match status" value="1"/>
</dbReference>
<dbReference type="GO" id="GO:0016020">
    <property type="term" value="C:membrane"/>
    <property type="evidence" value="ECO:0007669"/>
    <property type="project" value="InterPro"/>
</dbReference>
<dbReference type="InterPro" id="IPR036603">
    <property type="entry name" value="RBP11-like"/>
</dbReference>
<dbReference type="NCBIfam" id="TIGR02027">
    <property type="entry name" value="rpoA"/>
    <property type="match status" value="1"/>
</dbReference>
<dbReference type="SUPFAM" id="SSF103491">
    <property type="entry name" value="Preprotein translocase SecY subunit"/>
    <property type="match status" value="1"/>
</dbReference>
<protein>
    <recommendedName>
        <fullName evidence="19">Large ribosomal subunit protein uL15m</fullName>
        <ecNumber evidence="7">2.7.7.6</ecNumber>
    </recommendedName>
    <alternativeName>
        <fullName evidence="21">39S ribosomal protein L15, mitochondrial</fullName>
    </alternativeName>
    <alternativeName>
        <fullName evidence="20">39S ribosomal protein L30, mitochondrial</fullName>
    </alternativeName>
    <alternativeName>
        <fullName evidence="22">40S ribosomal protein S18</fullName>
    </alternativeName>
    <alternativeName>
        <fullName evidence="18">Large ribosomal subunit protein uL30m</fullName>
    </alternativeName>
    <alternativeName>
        <fullName evidence="16">Plastid-encoded RNA polymerase subunit alpha</fullName>
    </alternativeName>
    <alternativeName>
        <fullName evidence="17">Small ribosomal subunit protein uS13</fullName>
    </alternativeName>
</protein>
<evidence type="ECO:0000256" key="15">
    <source>
        <dbReference type="ARBA" id="ARBA00023274"/>
    </source>
</evidence>
<dbReference type="Pfam" id="PF00411">
    <property type="entry name" value="Ribosomal_S11"/>
    <property type="match status" value="1"/>
</dbReference>
<dbReference type="Gene3D" id="3.100.10.10">
    <property type="match status" value="1"/>
</dbReference>
<dbReference type="Gene3D" id="3.30.1360.10">
    <property type="entry name" value="RNA polymerase, RBP11-like subunit"/>
    <property type="match status" value="1"/>
</dbReference>
<dbReference type="HAMAP" id="MF_01310">
    <property type="entry name" value="Ribosomal_uS11"/>
    <property type="match status" value="1"/>
</dbReference>
<comment type="function">
    <text evidence="1">DNA-dependent RNA polymerase catalyzes the transcription of DNA into RNA using the four ribonucleoside triphosphates as substrates.</text>
</comment>
<evidence type="ECO:0000256" key="22">
    <source>
        <dbReference type="ARBA" id="ARBA00035468"/>
    </source>
</evidence>
<dbReference type="GO" id="GO:0003723">
    <property type="term" value="F:RNA binding"/>
    <property type="evidence" value="ECO:0007669"/>
    <property type="project" value="InterPro"/>
</dbReference>
<dbReference type="SUPFAM" id="SSF56553">
    <property type="entry name" value="Insert subdomain of RNA polymerase alpha subunit"/>
    <property type="match status" value="1"/>
</dbReference>
<dbReference type="CDD" id="cd06928">
    <property type="entry name" value="RNAP_alpha_NTD"/>
    <property type="match status" value="1"/>
</dbReference>
<dbReference type="InterPro" id="IPR030878">
    <property type="entry name" value="Ribosomal_uL15"/>
</dbReference>
<dbReference type="NCBIfam" id="NF003519">
    <property type="entry name" value="PRK05182.2-5"/>
    <property type="match status" value="1"/>
</dbReference>
<dbReference type="SMART" id="SM00662">
    <property type="entry name" value="RPOLD"/>
    <property type="match status" value="1"/>
</dbReference>
<evidence type="ECO:0000256" key="14">
    <source>
        <dbReference type="ARBA" id="ARBA00023163"/>
    </source>
</evidence>
<evidence type="ECO:0000256" key="13">
    <source>
        <dbReference type="ARBA" id="ARBA00022980"/>
    </source>
</evidence>
<feature type="transmembrane region" description="Helical" evidence="24">
    <location>
        <begin position="274"/>
        <end position="297"/>
    </location>
</feature>
<evidence type="ECO:0000256" key="2">
    <source>
        <dbReference type="ARBA" id="ARBA00006194"/>
    </source>
</evidence>
<dbReference type="CDD" id="cd01428">
    <property type="entry name" value="ADK"/>
    <property type="match status" value="1"/>
</dbReference>
<dbReference type="Pfam" id="PF00828">
    <property type="entry name" value="Ribosomal_L27A"/>
    <property type="match status" value="1"/>
</dbReference>
<dbReference type="PANTHER" id="PTHR12934">
    <property type="entry name" value="50S RIBOSOMAL PROTEIN L15"/>
    <property type="match status" value="1"/>
</dbReference>
<evidence type="ECO:0000256" key="18">
    <source>
        <dbReference type="ARBA" id="ARBA00035281"/>
    </source>
</evidence>
<evidence type="ECO:0000256" key="17">
    <source>
        <dbReference type="ARBA" id="ARBA00035166"/>
    </source>
</evidence>
<evidence type="ECO:0000256" key="20">
    <source>
        <dbReference type="ARBA" id="ARBA00035356"/>
    </source>
</evidence>
<evidence type="ECO:0000256" key="11">
    <source>
        <dbReference type="ARBA" id="ARBA00022741"/>
    </source>
</evidence>
<dbReference type="GO" id="GO:0046983">
    <property type="term" value="F:protein dimerization activity"/>
    <property type="evidence" value="ECO:0007669"/>
    <property type="project" value="InterPro"/>
</dbReference>
<dbReference type="SUPFAM" id="SSF55257">
    <property type="entry name" value="RBP11-like subunits of RNA polymerase"/>
    <property type="match status" value="1"/>
</dbReference>
<keyword evidence="11" id="KW-0547">Nucleotide-binding</keyword>
<dbReference type="InterPro" id="IPR027437">
    <property type="entry name" value="Rbsml_uS13_C"/>
</dbReference>
<dbReference type="Gene3D" id="2.170.120.12">
    <property type="entry name" value="DNA-directed RNA polymerase, insert domain"/>
    <property type="match status" value="1"/>
</dbReference>
<comment type="similarity">
    <text evidence="6">Belongs to the universal ribosomal protein uS13 family.</text>
</comment>
<dbReference type="InterPro" id="IPR023201">
    <property type="entry name" value="SecY_dom_sf"/>
</dbReference>
<dbReference type="OrthoDB" id="442176at2759"/>
<dbReference type="InterPro" id="IPR001971">
    <property type="entry name" value="Ribosomal_uS11"/>
</dbReference>
<dbReference type="GO" id="GO:0015934">
    <property type="term" value="C:large ribosomal subunit"/>
    <property type="evidence" value="ECO:0007669"/>
    <property type="project" value="InterPro"/>
</dbReference>
<keyword evidence="13" id="KW-0689">Ribosomal protein</keyword>
<evidence type="ECO:0000256" key="12">
    <source>
        <dbReference type="ARBA" id="ARBA00022777"/>
    </source>
</evidence>
<feature type="domain" description="DNA-directed RNA polymerase RpoA/D/Rpb3-type" evidence="25">
    <location>
        <begin position="695"/>
        <end position="889"/>
    </location>
</feature>
<dbReference type="Gene3D" id="1.10.8.50">
    <property type="match status" value="1"/>
</dbReference>
<dbReference type="InterPro" id="IPR011263">
    <property type="entry name" value="DNA-dir_RNA_pol_RpoA/D/Rpb3"/>
</dbReference>
<comment type="similarity">
    <text evidence="3">Belongs to the RNA polymerase alpha chain family.</text>
</comment>
<dbReference type="Gene3D" id="3.40.50.300">
    <property type="entry name" value="P-loop containing nucleotide triphosphate hydrolases"/>
    <property type="match status" value="1"/>
</dbReference>
<dbReference type="CDD" id="cd01658">
    <property type="entry name" value="Ribosomal_L30"/>
    <property type="match status" value="1"/>
</dbReference>
<evidence type="ECO:0000256" key="1">
    <source>
        <dbReference type="ARBA" id="ARBA00004026"/>
    </source>
</evidence>
<evidence type="ECO:0000256" key="19">
    <source>
        <dbReference type="ARBA" id="ARBA00035299"/>
    </source>
</evidence>
<dbReference type="EC" id="2.7.7.6" evidence="7"/>
<keyword evidence="12" id="KW-0418">Kinase</keyword>
<dbReference type="Proteomes" id="UP001151699">
    <property type="component" value="Chromosome A"/>
</dbReference>
<dbReference type="HAMAP" id="MF_00235">
    <property type="entry name" value="Adenylate_kinase_Adk"/>
    <property type="match status" value="1"/>
</dbReference>
<dbReference type="SUPFAM" id="SSF55129">
    <property type="entry name" value="Ribosomal protein L30p/L7e"/>
    <property type="match status" value="1"/>
</dbReference>
<keyword evidence="8 26" id="KW-0240">DNA-directed RNA polymerase</keyword>
<dbReference type="SUPFAM" id="SSF52540">
    <property type="entry name" value="P-loop containing nucleoside triphosphate hydrolases"/>
    <property type="match status" value="1"/>
</dbReference>
<dbReference type="GO" id="GO:0003735">
    <property type="term" value="F:structural constituent of ribosome"/>
    <property type="evidence" value="ECO:0007669"/>
    <property type="project" value="InterPro"/>
</dbReference>
<dbReference type="NCBIfam" id="TIGR01071">
    <property type="entry name" value="rplO_bact"/>
    <property type="match status" value="1"/>
</dbReference>
<dbReference type="Pfam" id="PF00327">
    <property type="entry name" value="Ribosomal_L30"/>
    <property type="match status" value="1"/>
</dbReference>
<keyword evidence="14" id="KW-0804">Transcription</keyword>
<dbReference type="InterPro" id="IPR000850">
    <property type="entry name" value="Adenylat/UMP-CMP_kin"/>
</dbReference>
<dbReference type="Gene3D" id="1.10.150.20">
    <property type="entry name" value="5' to 3' exonuclease, C-terminal subdomain"/>
    <property type="match status" value="1"/>
</dbReference>
<evidence type="ECO:0000256" key="10">
    <source>
        <dbReference type="ARBA" id="ARBA00022695"/>
    </source>
</evidence>
<dbReference type="EMBL" id="WJQU01000001">
    <property type="protein sequence ID" value="KAJ6645191.1"/>
    <property type="molecule type" value="Genomic_DNA"/>
</dbReference>
<dbReference type="GO" id="GO:0006351">
    <property type="term" value="P:DNA-templated transcription"/>
    <property type="evidence" value="ECO:0007669"/>
    <property type="project" value="InterPro"/>
</dbReference>
<dbReference type="PRINTS" id="PR00094">
    <property type="entry name" value="ADENYLTKNASE"/>
</dbReference>
<dbReference type="SUPFAM" id="SSF53137">
    <property type="entry name" value="Translational machinery components"/>
    <property type="match status" value="1"/>
</dbReference>
<dbReference type="Gene3D" id="3.30.420.80">
    <property type="entry name" value="Ribosomal protein S11"/>
    <property type="match status" value="1"/>
</dbReference>
<dbReference type="GO" id="GO:0005524">
    <property type="term" value="F:ATP binding"/>
    <property type="evidence" value="ECO:0007669"/>
    <property type="project" value="InterPro"/>
</dbReference>
<comment type="similarity">
    <text evidence="2">Belongs to the universal ribosomal protein uS11 family.</text>
</comment>
<comment type="catalytic activity">
    <reaction evidence="23">
        <text>RNA(n) + a ribonucleoside 5'-triphosphate = RNA(n+1) + diphosphate</text>
        <dbReference type="Rhea" id="RHEA:21248"/>
        <dbReference type="Rhea" id="RHEA-COMP:14527"/>
        <dbReference type="Rhea" id="RHEA-COMP:17342"/>
        <dbReference type="ChEBI" id="CHEBI:33019"/>
        <dbReference type="ChEBI" id="CHEBI:61557"/>
        <dbReference type="ChEBI" id="CHEBI:140395"/>
        <dbReference type="EC" id="2.7.7.6"/>
    </reaction>
</comment>
<dbReference type="InterPro" id="IPR011773">
    <property type="entry name" value="DNA-dir_RpoA"/>
</dbReference>
<evidence type="ECO:0000256" key="16">
    <source>
        <dbReference type="ARBA" id="ARBA00031776"/>
    </source>
</evidence>
<dbReference type="Gene3D" id="3.30.1390.20">
    <property type="entry name" value="Ribosomal protein L30, ferredoxin-like fold domain"/>
    <property type="match status" value="1"/>
</dbReference>
<dbReference type="Pfam" id="PF03118">
    <property type="entry name" value="RNA_pol_A_CTD"/>
    <property type="match status" value="1"/>
</dbReference>
<dbReference type="PROSITE" id="PS00113">
    <property type="entry name" value="ADENYLATE_KINASE"/>
    <property type="match status" value="1"/>
</dbReference>
<gene>
    <name evidence="26" type="primary">rpoA_1</name>
    <name evidence="26" type="ORF">Bhyg_00394</name>
</gene>
<keyword evidence="10" id="KW-0548">Nucleotidyltransferase</keyword>
<dbReference type="InterPro" id="IPR018269">
    <property type="entry name" value="Ribosomal_uS13_CS"/>
</dbReference>
<dbReference type="InterPro" id="IPR027417">
    <property type="entry name" value="P-loop_NTPase"/>
</dbReference>
<dbReference type="GO" id="GO:0003899">
    <property type="term" value="F:DNA-directed RNA polymerase activity"/>
    <property type="evidence" value="ECO:0007669"/>
    <property type="project" value="UniProtKB-EC"/>
</dbReference>
<name>A0A9Q0N7F8_9DIPT</name>
<dbReference type="InterPro" id="IPR011262">
    <property type="entry name" value="DNA-dir_RNA_pol_insert"/>
</dbReference>
<dbReference type="PROSITE" id="PS00646">
    <property type="entry name" value="RIBOSOMAL_S13_1"/>
    <property type="match status" value="1"/>
</dbReference>
<dbReference type="InterPro" id="IPR010979">
    <property type="entry name" value="Ribosomal_uS13-like_H2TH"/>
</dbReference>
<feature type="transmembrane region" description="Helical" evidence="24">
    <location>
        <begin position="309"/>
        <end position="331"/>
    </location>
</feature>
<evidence type="ECO:0000259" key="25">
    <source>
        <dbReference type="SMART" id="SM00662"/>
    </source>
</evidence>
<evidence type="ECO:0000313" key="26">
    <source>
        <dbReference type="EMBL" id="KAJ6645191.1"/>
    </source>
</evidence>
<evidence type="ECO:0000256" key="21">
    <source>
        <dbReference type="ARBA" id="ARBA00035423"/>
    </source>
</evidence>
<evidence type="ECO:0000256" key="7">
    <source>
        <dbReference type="ARBA" id="ARBA00012418"/>
    </source>
</evidence>
<keyword evidence="24" id="KW-0812">Transmembrane</keyword>
<sequence length="993" mass="109275">MNDAKVKVTQIGSSIGRKYDQEETLVGLGLNKMHKSVILKDTSSVRGMIKKLSNNFGAKKDKKRVGRGIGCGKGKTCGRGVKGQKSRSGVAIKGFEGGQMPMIKRLPKRGFNCPSSKKYNVVNIADIEFLISENRLNSTEVITKDKLVEAGLIKNSNLLVKLLSVSSSEFNSPLSFQLDAYSVSAKNIIEQVGAGIDSVALNSIAEQNQTGILAIMPYITASIIIQLMSIAYKPLENLKKEGEAYGVAISLEHAVTNVGPVVIIPGLFFKVTTVITLVVGTMLLMWLGIVSGVPSSIISMFELSRSGGLSPIVVMAICLGVILIIAMIIFFEKAQRKVLVQYPKRQVGNKIYGGDSTHMPLKLNTSGLSGPPGSGKGTQGKLLAEKLNLPHVSTGDIFRQMTEVNNEEGLLIQEYMAQGKLVPHKLVNNVVKKFLTQEIYKNGYVLDGYPRNLEQASFLREFANQKIKVVFFDIDDQVDNVCDVCGSDKFIHRQDDDEQTIKHRIEEYKIETYPLLSYYRDNSEFYVVDARKICQKTGISESKRVKDLTDQELIILRNIIEKEYRVEGDLRREVTLNIKKKKDIRSYQGLRHIRKLPVRGQNTHSNARTRKGKAVAIADVQGNAIAFSTAGTHGFKGARKATPYAAQITVDKASEVAKEHGLKTVSIRVQGAGAQRESAMRAVFSQNFIVTSILDVSAVAHNGVRAPKRRRGAAITSIKIPGVVHEFSAIPGVKEDLVDVVLNLKSVVIKMHSSEKKIVRLNATGPCVVTAGMIGAGHDVEVLTPNHMICTLAKGAQLEMELVCETGKGYVPAVSNVGSESAIGVIPIDALFSPVRKVTYKVDNTRVGQVTDYDKLIMTVETNGSISPEMSIALAARILQDQLQLFITFEEQVEDKQDKLEELSFNPALLKKVEELELSVRSQNCLKNDNIIYIGDLVIKTEAEMLRTQNFGRKSLNEIKDILASFGLKFGMDVAGWPPENIQDLSKRYEDPY</sequence>
<dbReference type="PROSITE" id="PS50159">
    <property type="entry name" value="RIBOSOMAL_S13_2"/>
    <property type="match status" value="1"/>
</dbReference>
<dbReference type="Pfam" id="PF00406">
    <property type="entry name" value="ADK"/>
    <property type="match status" value="1"/>
</dbReference>
<dbReference type="InterPro" id="IPR036227">
    <property type="entry name" value="Ribosomal_uL15/eL18_sf"/>
</dbReference>
<proteinExistence type="inferred from homology"/>
<evidence type="ECO:0000256" key="5">
    <source>
        <dbReference type="ARBA" id="ARBA00007594"/>
    </source>
</evidence>
<comment type="similarity">
    <text evidence="4">Belongs to the universal ribosomal protein uL15 family.</text>
</comment>
<evidence type="ECO:0000313" key="27">
    <source>
        <dbReference type="Proteomes" id="UP001151699"/>
    </source>
</evidence>
<dbReference type="NCBIfam" id="TIGR01308">
    <property type="entry name" value="rpmD_bact"/>
    <property type="match status" value="1"/>
</dbReference>
<dbReference type="InterPro" id="IPR005996">
    <property type="entry name" value="Ribosomal_uL30_bac-type"/>
</dbReference>
<evidence type="ECO:0000256" key="8">
    <source>
        <dbReference type="ARBA" id="ARBA00022478"/>
    </source>
</evidence>
<dbReference type="GO" id="GO:0019205">
    <property type="term" value="F:nucleobase-containing compound kinase activity"/>
    <property type="evidence" value="ECO:0007669"/>
    <property type="project" value="InterPro"/>
</dbReference>
<dbReference type="GO" id="GO:0006412">
    <property type="term" value="P:translation"/>
    <property type="evidence" value="ECO:0007669"/>
    <property type="project" value="InterPro"/>
</dbReference>
<dbReference type="SUPFAM" id="SSF46946">
    <property type="entry name" value="S13-like H2TH domain"/>
    <property type="match status" value="1"/>
</dbReference>
<dbReference type="SUPFAM" id="SSF52080">
    <property type="entry name" value="Ribosomal proteins L15p and L18e"/>
    <property type="match status" value="1"/>
</dbReference>
<dbReference type="FunFam" id="2.170.120.12:FF:000001">
    <property type="entry name" value="DNA-directed RNA polymerase subunit alpha"/>
    <property type="match status" value="1"/>
</dbReference>
<keyword evidence="24" id="KW-1133">Transmembrane helix</keyword>
<accession>A0A9Q0N7F8</accession>
<dbReference type="InterPro" id="IPR001892">
    <property type="entry name" value="Ribosomal_uS13"/>
</dbReference>
<evidence type="ECO:0000256" key="3">
    <source>
        <dbReference type="ARBA" id="ARBA00007123"/>
    </source>
</evidence>
<dbReference type="NCBIfam" id="NF003513">
    <property type="entry name" value="PRK05182.1-2"/>
    <property type="match status" value="1"/>
</dbReference>
<comment type="similarity">
    <text evidence="5">Belongs to the universal ribosomal protein uL30 family.</text>
</comment>
<dbReference type="GO" id="GO:0003677">
    <property type="term" value="F:DNA binding"/>
    <property type="evidence" value="ECO:0007669"/>
    <property type="project" value="InterPro"/>
</dbReference>
<organism evidence="26 27">
    <name type="scientific">Pseudolycoriella hygida</name>
    <dbReference type="NCBI Taxonomy" id="35572"/>
    <lineage>
        <taxon>Eukaryota</taxon>
        <taxon>Metazoa</taxon>
        <taxon>Ecdysozoa</taxon>
        <taxon>Arthropoda</taxon>
        <taxon>Hexapoda</taxon>
        <taxon>Insecta</taxon>
        <taxon>Pterygota</taxon>
        <taxon>Neoptera</taxon>
        <taxon>Endopterygota</taxon>
        <taxon>Diptera</taxon>
        <taxon>Nematocera</taxon>
        <taxon>Sciaroidea</taxon>
        <taxon>Sciaridae</taxon>
        <taxon>Pseudolycoriella</taxon>
    </lineage>
</organism>
<evidence type="ECO:0000256" key="24">
    <source>
        <dbReference type="SAM" id="Phobius"/>
    </source>
</evidence>
<dbReference type="InterPro" id="IPR036643">
    <property type="entry name" value="RNApol_insert_sf"/>
</dbReference>
<keyword evidence="15" id="KW-0687">Ribonucleoprotein</keyword>
<dbReference type="Gene3D" id="4.10.910.10">
    <property type="entry name" value="30s ribosomal protein s13, domain 2"/>
    <property type="match status" value="1"/>
</dbReference>
<dbReference type="FunFam" id="1.10.150.20:FF:000001">
    <property type="entry name" value="DNA-directed RNA polymerase subunit alpha"/>
    <property type="match status" value="1"/>
</dbReference>
<dbReference type="InterPro" id="IPR005749">
    <property type="entry name" value="Ribosomal_uL15_bac-type"/>
</dbReference>
<comment type="caution">
    <text evidence="26">The sequence shown here is derived from an EMBL/GenBank/DDBJ whole genome shotgun (WGS) entry which is preliminary data.</text>
</comment>
<keyword evidence="27" id="KW-1185">Reference proteome</keyword>
<dbReference type="Pfam" id="PF01193">
    <property type="entry name" value="RNA_pol_L"/>
    <property type="match status" value="1"/>
</dbReference>
<dbReference type="NCBIfam" id="NF003698">
    <property type="entry name" value="PRK05309.1"/>
    <property type="match status" value="1"/>
</dbReference>
<dbReference type="InterPro" id="IPR033690">
    <property type="entry name" value="Adenylat_kinase_CS"/>
</dbReference>
<evidence type="ECO:0000256" key="23">
    <source>
        <dbReference type="ARBA" id="ARBA00048552"/>
    </source>
</evidence>
<dbReference type="SUPFAM" id="SSF47789">
    <property type="entry name" value="C-terminal domain of RNA polymerase alpha subunit"/>
    <property type="match status" value="1"/>
</dbReference>
<feature type="transmembrane region" description="Helical" evidence="24">
    <location>
        <begin position="211"/>
        <end position="232"/>
    </location>
</feature>
<dbReference type="Gene3D" id="1.10.3370.10">
    <property type="entry name" value="SecY subunit domain"/>
    <property type="match status" value="1"/>
</dbReference>
<dbReference type="PANTHER" id="PTHR12934:SF11">
    <property type="entry name" value="LARGE RIBOSOMAL SUBUNIT PROTEIN UL15M"/>
    <property type="match status" value="1"/>
</dbReference>
<dbReference type="InterPro" id="IPR016082">
    <property type="entry name" value="Ribosomal_uL30_ferredoxin-like"/>
</dbReference>
<keyword evidence="24" id="KW-0472">Membrane</keyword>
<dbReference type="HAMAP" id="MF_00059">
    <property type="entry name" value="RNApol_bact_RpoA"/>
    <property type="match status" value="1"/>
</dbReference>
<dbReference type="InterPro" id="IPR021131">
    <property type="entry name" value="Ribosomal_uL15/eL18"/>
</dbReference>
<evidence type="ECO:0000256" key="4">
    <source>
        <dbReference type="ARBA" id="ARBA00007320"/>
    </source>
</evidence>